<dbReference type="GO" id="GO:0005524">
    <property type="term" value="F:ATP binding"/>
    <property type="evidence" value="ECO:0007669"/>
    <property type="project" value="UniProtKB-KW"/>
</dbReference>
<dbReference type="OrthoDB" id="202825at2759"/>
<dbReference type="GeneID" id="112679408"/>
<proteinExistence type="predicted"/>
<dbReference type="RefSeq" id="XP_025404982.1">
    <property type="nucleotide sequence ID" value="XM_025549197.1"/>
</dbReference>
<dbReference type="AlphaFoldDB" id="A0A8B8F3V2"/>
<sequence length="650" mass="73704">MSGKCSIKNDKLTVNSKLMSAKPMNEDDHGNHGHKSACKSVRNYDPYPTQDLNLGTVYKAVEERRIVIALSVIPIEFFKTLCNHGWMLKTNVPNSKYTNKTLGSLYPNVNLARTMAEKHDAGLIWTNDVYSGKVPWSTLKPWVVVNRFPRNGCPEIKLCGHGMVGKPEYDGYHPRTYKNTTVDSGFMEDFALTACVSLLRMFADKIVKCKESGKVPLSALRFAVEKCSAYITDGKLMDFIRGANSTEWKTFFHNYRKIVNGKRNFAVSKSDYAELRYLKTTTRDLVEEMNGLRPQTVKIDGYKNIWILKNKRPATSGSILFNDVEDALKHCPALNSGSDDYVVQKYIETPLLNDGHKFMLHAWLVISTLDGCLSVWLYQTCCMQTSVYEFSLDLNGHRYSPNAHLMQKLDRIHSTTCTVGVQRLKHRFNTMAGGGRGVVAVSSRIRSSIVSAVTATANAGTVLNLRPNCFELFQATFVVGNDLQPWLINIRSDPTPTHSFKFSMQRTESDIAKNMANMIVCKKRASKNQIGKFELLHVGSIPRKEYEPCAFVVTSVPKKSKYNNCGNNYDYIESFPSEDSDRSVAHSDDGSENDSEVDFENDQIQLKQFERMFDGRKIKPELSESYFRALDEMKLNLDIIKKYCIKEHLH</sequence>
<keyword evidence="5" id="KW-0067">ATP-binding</keyword>
<dbReference type="Pfam" id="PF03133">
    <property type="entry name" value="TTL"/>
    <property type="match status" value="1"/>
</dbReference>
<keyword evidence="3" id="KW-0436">Ligase</keyword>
<protein>
    <submittedName>
        <fullName evidence="8">Tubulin glycylase 3A-like</fullName>
    </submittedName>
</protein>
<dbReference type="GO" id="GO:0005737">
    <property type="term" value="C:cytoplasm"/>
    <property type="evidence" value="ECO:0007669"/>
    <property type="project" value="UniProtKB-SubCell"/>
</dbReference>
<evidence type="ECO:0000256" key="2">
    <source>
        <dbReference type="ARBA" id="ARBA00022490"/>
    </source>
</evidence>
<reference evidence="8" key="1">
    <citation type="submission" date="2025-08" db="UniProtKB">
        <authorList>
            <consortium name="RefSeq"/>
        </authorList>
    </citation>
    <scope>IDENTIFICATION</scope>
    <source>
        <tissue evidence="8">Whole body</tissue>
    </source>
</reference>
<dbReference type="InterPro" id="IPR004344">
    <property type="entry name" value="TTL/TTLL_fam"/>
</dbReference>
<keyword evidence="2" id="KW-0963">Cytoplasm</keyword>
<evidence type="ECO:0000256" key="6">
    <source>
        <dbReference type="SAM" id="MobiDB-lite"/>
    </source>
</evidence>
<keyword evidence="4" id="KW-0547">Nucleotide-binding</keyword>
<dbReference type="PANTHER" id="PTHR45870">
    <property type="entry name" value="TUBULIN MONOGLYCYLASE TTLL3"/>
    <property type="match status" value="1"/>
</dbReference>
<evidence type="ECO:0000256" key="3">
    <source>
        <dbReference type="ARBA" id="ARBA00022598"/>
    </source>
</evidence>
<dbReference type="InterPro" id="IPR051437">
    <property type="entry name" value="TTLL_monoglycylase"/>
</dbReference>
<dbReference type="Proteomes" id="UP000694846">
    <property type="component" value="Unplaced"/>
</dbReference>
<dbReference type="GO" id="GO:0070736">
    <property type="term" value="F:protein-glycine ligase activity, initiating"/>
    <property type="evidence" value="ECO:0007669"/>
    <property type="project" value="TreeGrafter"/>
</dbReference>
<feature type="region of interest" description="Disordered" evidence="6">
    <location>
        <begin position="576"/>
        <end position="599"/>
    </location>
</feature>
<evidence type="ECO:0000256" key="1">
    <source>
        <dbReference type="ARBA" id="ARBA00004496"/>
    </source>
</evidence>
<evidence type="ECO:0000313" key="8">
    <source>
        <dbReference type="RefSeq" id="XP_025404982.1"/>
    </source>
</evidence>
<feature type="compositionally biased region" description="Basic and acidic residues" evidence="6">
    <location>
        <begin position="579"/>
        <end position="589"/>
    </location>
</feature>
<evidence type="ECO:0000256" key="5">
    <source>
        <dbReference type="ARBA" id="ARBA00022840"/>
    </source>
</evidence>
<comment type="subcellular location">
    <subcellularLocation>
        <location evidence="1">Cytoplasm</location>
    </subcellularLocation>
</comment>
<keyword evidence="7" id="KW-1185">Reference proteome</keyword>
<dbReference type="GO" id="GO:0015630">
    <property type="term" value="C:microtubule cytoskeleton"/>
    <property type="evidence" value="ECO:0007669"/>
    <property type="project" value="TreeGrafter"/>
</dbReference>
<feature type="compositionally biased region" description="Acidic residues" evidence="6">
    <location>
        <begin position="590"/>
        <end position="599"/>
    </location>
</feature>
<dbReference type="Gene3D" id="3.30.470.20">
    <property type="entry name" value="ATP-grasp fold, B domain"/>
    <property type="match status" value="1"/>
</dbReference>
<evidence type="ECO:0000256" key="4">
    <source>
        <dbReference type="ARBA" id="ARBA00022741"/>
    </source>
</evidence>
<organism evidence="7 8">
    <name type="scientific">Sipha flava</name>
    <name type="common">yellow sugarcane aphid</name>
    <dbReference type="NCBI Taxonomy" id="143950"/>
    <lineage>
        <taxon>Eukaryota</taxon>
        <taxon>Metazoa</taxon>
        <taxon>Ecdysozoa</taxon>
        <taxon>Arthropoda</taxon>
        <taxon>Hexapoda</taxon>
        <taxon>Insecta</taxon>
        <taxon>Pterygota</taxon>
        <taxon>Neoptera</taxon>
        <taxon>Paraneoptera</taxon>
        <taxon>Hemiptera</taxon>
        <taxon>Sternorrhyncha</taxon>
        <taxon>Aphidomorpha</taxon>
        <taxon>Aphidoidea</taxon>
        <taxon>Aphididae</taxon>
        <taxon>Sipha</taxon>
    </lineage>
</organism>
<gene>
    <name evidence="8" type="primary">LOC112679408</name>
</gene>
<accession>A0A8B8F3V2</accession>
<dbReference type="PANTHER" id="PTHR45870:SF2">
    <property type="entry name" value="TUBULIN MONOGLYCYLASE TTLL3"/>
    <property type="match status" value="1"/>
</dbReference>
<name>A0A8B8F3V2_9HEMI</name>
<evidence type="ECO:0000313" key="7">
    <source>
        <dbReference type="Proteomes" id="UP000694846"/>
    </source>
</evidence>